<evidence type="ECO:0000313" key="2">
    <source>
        <dbReference type="EMBL" id="NLF54155.1"/>
    </source>
</evidence>
<accession>A0A7X7LW36</accession>
<comment type="caution">
    <text evidence="2">The sequence shown here is derived from an EMBL/GenBank/DDBJ whole genome shotgun (WGS) entry which is preliminary data.</text>
</comment>
<dbReference type="InterPro" id="IPR006691">
    <property type="entry name" value="GyrA/parC_rep"/>
</dbReference>
<proteinExistence type="predicted"/>
<dbReference type="GO" id="GO:0003918">
    <property type="term" value="F:DNA topoisomerase type II (double strand cut, ATP-hydrolyzing) activity"/>
    <property type="evidence" value="ECO:0007669"/>
    <property type="project" value="TreeGrafter"/>
</dbReference>
<dbReference type="GO" id="GO:0005737">
    <property type="term" value="C:cytoplasm"/>
    <property type="evidence" value="ECO:0007669"/>
    <property type="project" value="TreeGrafter"/>
</dbReference>
<feature type="region of interest" description="Disordered" evidence="1">
    <location>
        <begin position="208"/>
        <end position="231"/>
    </location>
</feature>
<dbReference type="Pfam" id="PF03989">
    <property type="entry name" value="DNA_gyraseA_C"/>
    <property type="match status" value="4"/>
</dbReference>
<dbReference type="GO" id="GO:0005524">
    <property type="term" value="F:ATP binding"/>
    <property type="evidence" value="ECO:0007669"/>
    <property type="project" value="InterPro"/>
</dbReference>
<dbReference type="InterPro" id="IPR035516">
    <property type="entry name" value="Gyrase/topoIV_suA_C"/>
</dbReference>
<dbReference type="GO" id="GO:0009330">
    <property type="term" value="C:DNA topoisomerase type II (double strand cut, ATP-hydrolyzing) complex"/>
    <property type="evidence" value="ECO:0007669"/>
    <property type="project" value="TreeGrafter"/>
</dbReference>
<dbReference type="Gene3D" id="2.120.10.90">
    <property type="entry name" value="DNA gyrase/topoisomerase IV, subunit A, C-terminal"/>
    <property type="match status" value="1"/>
</dbReference>
<dbReference type="GO" id="GO:0003677">
    <property type="term" value="F:DNA binding"/>
    <property type="evidence" value="ECO:0007669"/>
    <property type="project" value="InterPro"/>
</dbReference>
<protein>
    <submittedName>
        <fullName evidence="2">DNA gyrase subunit A</fullName>
    </submittedName>
</protein>
<reference evidence="2 3" key="1">
    <citation type="journal article" date="2020" name="Biotechnol. Biofuels">
        <title>New insights from the biogas microbiome by comprehensive genome-resolved metagenomics of nearly 1600 species originating from multiple anaerobic digesters.</title>
        <authorList>
            <person name="Campanaro S."/>
            <person name="Treu L."/>
            <person name="Rodriguez-R L.M."/>
            <person name="Kovalovszki A."/>
            <person name="Ziels R.M."/>
            <person name="Maus I."/>
            <person name="Zhu X."/>
            <person name="Kougias P.G."/>
            <person name="Basile A."/>
            <person name="Luo G."/>
            <person name="Schluter A."/>
            <person name="Konstantinidis K.T."/>
            <person name="Angelidaki I."/>
        </authorList>
    </citation>
    <scope>NUCLEOTIDE SEQUENCE [LARGE SCALE GENOMIC DNA]</scope>
    <source>
        <strain evidence="2">AS06rmzACSIP_256</strain>
    </source>
</reference>
<evidence type="ECO:0000313" key="3">
    <source>
        <dbReference type="Proteomes" id="UP000536534"/>
    </source>
</evidence>
<feature type="non-terminal residue" evidence="2">
    <location>
        <position position="1"/>
    </location>
</feature>
<dbReference type="GO" id="GO:0006265">
    <property type="term" value="P:DNA topological change"/>
    <property type="evidence" value="ECO:0007669"/>
    <property type="project" value="InterPro"/>
</dbReference>
<dbReference type="EMBL" id="JAAYYV010000185">
    <property type="protein sequence ID" value="NLF54155.1"/>
    <property type="molecule type" value="Genomic_DNA"/>
</dbReference>
<dbReference type="Proteomes" id="UP000536534">
    <property type="component" value="Unassembled WGS sequence"/>
</dbReference>
<gene>
    <name evidence="2" type="ORF">GX576_07125</name>
</gene>
<evidence type="ECO:0000256" key="1">
    <source>
        <dbReference type="SAM" id="MobiDB-lite"/>
    </source>
</evidence>
<dbReference type="InterPro" id="IPR050220">
    <property type="entry name" value="Type_II_DNA_Topoisomerases"/>
</dbReference>
<dbReference type="PANTHER" id="PTHR43493:SF5">
    <property type="entry name" value="DNA GYRASE SUBUNIT A, CHLOROPLASTIC_MITOCHONDRIAL"/>
    <property type="match status" value="1"/>
</dbReference>
<organism evidence="2 3">
    <name type="scientific">Thauera phenolivorans</name>
    <dbReference type="NCBI Taxonomy" id="1792543"/>
    <lineage>
        <taxon>Bacteria</taxon>
        <taxon>Pseudomonadati</taxon>
        <taxon>Pseudomonadota</taxon>
        <taxon>Betaproteobacteria</taxon>
        <taxon>Rhodocyclales</taxon>
        <taxon>Zoogloeaceae</taxon>
        <taxon>Thauera</taxon>
    </lineage>
</organism>
<dbReference type="SUPFAM" id="SSF101904">
    <property type="entry name" value="GyrA/ParC C-terminal domain-like"/>
    <property type="match status" value="1"/>
</dbReference>
<dbReference type="PANTHER" id="PTHR43493">
    <property type="entry name" value="DNA GYRASE/TOPOISOMERASE SUBUNIT A"/>
    <property type="match status" value="1"/>
</dbReference>
<dbReference type="AlphaFoldDB" id="A0A7X7LW36"/>
<sequence length="231" mass="24576">FDEEHFVFMATSEGTVKKTALTAFSNPRKAGIIAVSLDDGDHLIGVAITDGDSDVMLFSDAGKAVRFAESDVRPMGREARGVRGMTLEEGQRVIAMLVAKDESQSVLTATENGYGKRTPVAEYTRHGRGTKGMIAIQTSDRNGRLVGAVLVEPNNEVMLISTGAVLIRTRVEDIRELGRATQGVTLINLDEGTSLAGIEKVAESDVDVVMSEGEEPQDAGGEPAPEQGDEA</sequence>
<name>A0A7X7LW36_9RHOO</name>